<feature type="disulfide bond" evidence="13">
    <location>
        <begin position="263"/>
        <end position="273"/>
    </location>
</feature>
<feature type="domain" description="SRCR" evidence="16">
    <location>
        <begin position="191"/>
        <end position="289"/>
    </location>
</feature>
<dbReference type="InterPro" id="IPR003566">
    <property type="entry name" value="Tcell_CD5"/>
</dbReference>
<evidence type="ECO:0000256" key="7">
    <source>
        <dbReference type="ARBA" id="ARBA00022989"/>
    </source>
</evidence>
<feature type="compositionally biased region" description="Basic residues" evidence="14">
    <location>
        <begin position="684"/>
        <end position="694"/>
    </location>
</feature>
<keyword evidence="5" id="KW-0732">Signal</keyword>
<feature type="region of interest" description="Disordered" evidence="14">
    <location>
        <begin position="664"/>
        <end position="694"/>
    </location>
</feature>
<reference evidence="17" key="3">
    <citation type="submission" date="2025-09" db="UniProtKB">
        <authorList>
            <consortium name="Ensembl"/>
        </authorList>
    </citation>
    <scope>IDENTIFICATION</scope>
</reference>
<evidence type="ECO:0000256" key="3">
    <source>
        <dbReference type="ARBA" id="ARBA00022553"/>
    </source>
</evidence>
<evidence type="ECO:0000259" key="16">
    <source>
        <dbReference type="PROSITE" id="PS50287"/>
    </source>
</evidence>
<keyword evidence="2" id="KW-1003">Cell membrane</keyword>
<keyword evidence="8 15" id="KW-0472">Membrane</keyword>
<feature type="compositionally biased region" description="Polar residues" evidence="14">
    <location>
        <begin position="665"/>
        <end position="683"/>
    </location>
</feature>
<keyword evidence="9 13" id="KW-1015">Disulfide bond</keyword>
<dbReference type="PANTHER" id="PTHR47309">
    <property type="entry name" value="T-CELL SURFACE GLYCOPROTEIN CD5"/>
    <property type="match status" value="1"/>
</dbReference>
<dbReference type="PRINTS" id="PR01409">
    <property type="entry name" value="TCELLCD5"/>
</dbReference>
<feature type="compositionally biased region" description="Polar residues" evidence="14">
    <location>
        <begin position="600"/>
        <end position="617"/>
    </location>
</feature>
<feature type="region of interest" description="Disordered" evidence="14">
    <location>
        <begin position="600"/>
        <end position="637"/>
    </location>
</feature>
<dbReference type="SUPFAM" id="SSF56487">
    <property type="entry name" value="SRCR-like"/>
    <property type="match status" value="2"/>
</dbReference>
<feature type="transmembrane region" description="Helical" evidence="15">
    <location>
        <begin position="530"/>
        <end position="557"/>
    </location>
</feature>
<feature type="region of interest" description="Disordered" evidence="14">
    <location>
        <begin position="99"/>
        <end position="145"/>
    </location>
</feature>
<dbReference type="FunFam" id="3.10.250.10:FF:000028">
    <property type="entry name" value="T-cell surface glycoprotein CD5"/>
    <property type="match status" value="1"/>
</dbReference>
<dbReference type="SMART" id="SM00202">
    <property type="entry name" value="SR"/>
    <property type="match status" value="1"/>
</dbReference>
<dbReference type="AlphaFoldDB" id="A0A7N5P8E2"/>
<keyword evidence="7 15" id="KW-1133">Transmembrane helix</keyword>
<keyword evidence="3" id="KW-0597">Phosphoprotein</keyword>
<evidence type="ECO:0000256" key="9">
    <source>
        <dbReference type="ARBA" id="ARBA00023157"/>
    </source>
</evidence>
<evidence type="ECO:0000256" key="5">
    <source>
        <dbReference type="ARBA" id="ARBA00022729"/>
    </source>
</evidence>
<dbReference type="PROSITE" id="PS50287">
    <property type="entry name" value="SRCR_2"/>
    <property type="match status" value="3"/>
</dbReference>
<reference evidence="17" key="2">
    <citation type="submission" date="2025-08" db="UniProtKB">
        <authorList>
            <consortium name="Ensembl"/>
        </authorList>
    </citation>
    <scope>IDENTIFICATION</scope>
</reference>
<keyword evidence="11" id="KW-0325">Glycoprotein</keyword>
<gene>
    <name evidence="17" type="primary">CD5</name>
</gene>
<dbReference type="PANTHER" id="PTHR47309:SF1">
    <property type="entry name" value="T-CELL SURFACE GLYCOPROTEIN CD5"/>
    <property type="match status" value="1"/>
</dbReference>
<dbReference type="InParanoid" id="A0A7N5P8E2"/>
<keyword evidence="18" id="KW-1185">Reference proteome</keyword>
<keyword evidence="10" id="KW-0675">Receptor</keyword>
<accession>A0A7N5P8E2</accession>
<dbReference type="GeneTree" id="ENSGT00390000017536"/>
<dbReference type="GO" id="GO:0005886">
    <property type="term" value="C:plasma membrane"/>
    <property type="evidence" value="ECO:0007669"/>
    <property type="project" value="UniProtKB-SubCell"/>
</dbReference>
<organism evidence="17 18">
    <name type="scientific">Ailuropoda melanoleuca</name>
    <name type="common">Giant panda</name>
    <dbReference type="NCBI Taxonomy" id="9646"/>
    <lineage>
        <taxon>Eukaryota</taxon>
        <taxon>Metazoa</taxon>
        <taxon>Chordata</taxon>
        <taxon>Craniata</taxon>
        <taxon>Vertebrata</taxon>
        <taxon>Euteleostomi</taxon>
        <taxon>Mammalia</taxon>
        <taxon>Eutheria</taxon>
        <taxon>Laurasiatheria</taxon>
        <taxon>Carnivora</taxon>
        <taxon>Caniformia</taxon>
        <taxon>Ursidae</taxon>
        <taxon>Ailuropoda</taxon>
    </lineage>
</organism>
<dbReference type="InterPro" id="IPR001190">
    <property type="entry name" value="SRCR"/>
</dbReference>
<dbReference type="Gene3D" id="3.10.250.10">
    <property type="entry name" value="SRCR-like domain"/>
    <property type="match status" value="2"/>
</dbReference>
<evidence type="ECO:0000256" key="14">
    <source>
        <dbReference type="SAM" id="MobiDB-lite"/>
    </source>
</evidence>
<evidence type="ECO:0000313" key="17">
    <source>
        <dbReference type="Ensembl" id="ENSAMEP00000040862.1"/>
    </source>
</evidence>
<feature type="domain" description="SRCR" evidence="16">
    <location>
        <begin position="315"/>
        <end position="423"/>
    </location>
</feature>
<dbReference type="Ensembl" id="ENSAMET00000049172.1">
    <property type="protein sequence ID" value="ENSAMEP00000040862.1"/>
    <property type="gene ID" value="ENSAMEG00000007547.2"/>
</dbReference>
<evidence type="ECO:0000256" key="8">
    <source>
        <dbReference type="ARBA" id="ARBA00023136"/>
    </source>
</evidence>
<feature type="region of interest" description="Disordered" evidence="14">
    <location>
        <begin position="274"/>
        <end position="311"/>
    </location>
</feature>
<evidence type="ECO:0000256" key="13">
    <source>
        <dbReference type="PROSITE-ProRule" id="PRU00196"/>
    </source>
</evidence>
<comment type="caution">
    <text evidence="13">Lacks conserved residue(s) required for the propagation of feature annotation.</text>
</comment>
<proteinExistence type="predicted"/>
<dbReference type="GO" id="GO:0031295">
    <property type="term" value="P:T cell costimulation"/>
    <property type="evidence" value="ECO:0007669"/>
    <property type="project" value="TreeGrafter"/>
</dbReference>
<dbReference type="FunFam" id="3.10.250.10:FF:000030">
    <property type="entry name" value="T-cell surface glycoprotein CD5"/>
    <property type="match status" value="1"/>
</dbReference>
<evidence type="ECO:0000256" key="15">
    <source>
        <dbReference type="SAM" id="Phobius"/>
    </source>
</evidence>
<feature type="compositionally biased region" description="Pro residues" evidence="14">
    <location>
        <begin position="110"/>
        <end position="132"/>
    </location>
</feature>
<dbReference type="InterPro" id="IPR036772">
    <property type="entry name" value="SRCR-like_dom_sf"/>
</dbReference>
<evidence type="ECO:0000256" key="4">
    <source>
        <dbReference type="ARBA" id="ARBA00022692"/>
    </source>
</evidence>
<feature type="compositionally biased region" description="Pro residues" evidence="14">
    <location>
        <begin position="294"/>
        <end position="311"/>
    </location>
</feature>
<comment type="subcellular location">
    <subcellularLocation>
        <location evidence="1">Cell membrane</location>
        <topology evidence="1">Single-pass type I membrane protein</topology>
    </subcellularLocation>
</comment>
<evidence type="ECO:0000256" key="2">
    <source>
        <dbReference type="ARBA" id="ARBA00022475"/>
    </source>
</evidence>
<keyword evidence="4 15" id="KW-0812">Transmembrane</keyword>
<evidence type="ECO:0000256" key="1">
    <source>
        <dbReference type="ARBA" id="ARBA00004251"/>
    </source>
</evidence>
<evidence type="ECO:0000256" key="6">
    <source>
        <dbReference type="ARBA" id="ARBA00022737"/>
    </source>
</evidence>
<evidence type="ECO:0000256" key="10">
    <source>
        <dbReference type="ARBA" id="ARBA00023170"/>
    </source>
</evidence>
<protein>
    <recommendedName>
        <fullName evidence="12">T-cell surface glycoprotein CD5</fullName>
    </recommendedName>
</protein>
<reference evidence="17 18" key="1">
    <citation type="journal article" date="2010" name="Nature">
        <title>The sequence and de novo assembly of the giant panda genome.</title>
        <authorList>
            <person name="Li R."/>
            <person name="Fan W."/>
            <person name="Tian G."/>
            <person name="Zhu H."/>
            <person name="He L."/>
            <person name="Cai J."/>
            <person name="Huang Q."/>
            <person name="Cai Q."/>
            <person name="Li B."/>
            <person name="Bai Y."/>
            <person name="Zhang Z."/>
            <person name="Zhang Y."/>
            <person name="Wang W."/>
            <person name="Li J."/>
            <person name="Wei F."/>
            <person name="Li H."/>
            <person name="Jian M."/>
            <person name="Li J."/>
            <person name="Zhang Z."/>
            <person name="Nielsen R."/>
            <person name="Li D."/>
            <person name="Gu W."/>
            <person name="Yang Z."/>
            <person name="Xuan Z."/>
            <person name="Ryder O.A."/>
            <person name="Leung F.C."/>
            <person name="Zhou Y."/>
            <person name="Cao J."/>
            <person name="Sun X."/>
            <person name="Fu Y."/>
            <person name="Fang X."/>
            <person name="Guo X."/>
            <person name="Wang B."/>
            <person name="Hou R."/>
            <person name="Shen F."/>
            <person name="Mu B."/>
            <person name="Ni P."/>
            <person name="Lin R."/>
            <person name="Qian W."/>
            <person name="Wang G."/>
            <person name="Yu C."/>
            <person name="Nie W."/>
            <person name="Wang J."/>
            <person name="Wu Z."/>
            <person name="Liang H."/>
            <person name="Min J."/>
            <person name="Wu Q."/>
            <person name="Cheng S."/>
            <person name="Ruan J."/>
            <person name="Wang M."/>
            <person name="Shi Z."/>
            <person name="Wen M."/>
            <person name="Liu B."/>
            <person name="Ren X."/>
            <person name="Zheng H."/>
            <person name="Dong D."/>
            <person name="Cook K."/>
            <person name="Shan G."/>
            <person name="Zhang H."/>
            <person name="Kosiol C."/>
            <person name="Xie X."/>
            <person name="Lu Z."/>
            <person name="Zheng H."/>
            <person name="Li Y."/>
            <person name="Steiner C.C."/>
            <person name="Lam T.T."/>
            <person name="Lin S."/>
            <person name="Zhang Q."/>
            <person name="Li G."/>
            <person name="Tian J."/>
            <person name="Gong T."/>
            <person name="Liu H."/>
            <person name="Zhang D."/>
            <person name="Fang L."/>
            <person name="Ye C."/>
            <person name="Zhang J."/>
            <person name="Hu W."/>
            <person name="Xu A."/>
            <person name="Ren Y."/>
            <person name="Zhang G."/>
            <person name="Bruford M.W."/>
            <person name="Li Q."/>
            <person name="Ma L."/>
            <person name="Guo Y."/>
            <person name="An N."/>
            <person name="Hu Y."/>
            <person name="Zheng Y."/>
            <person name="Shi Y."/>
            <person name="Li Z."/>
            <person name="Liu Q."/>
            <person name="Chen Y."/>
            <person name="Zhao J."/>
            <person name="Qu N."/>
            <person name="Zhao S."/>
            <person name="Tian F."/>
            <person name="Wang X."/>
            <person name="Wang H."/>
            <person name="Xu L."/>
            <person name="Liu X."/>
            <person name="Vinar T."/>
            <person name="Wang Y."/>
            <person name="Lam T.W."/>
            <person name="Yiu S.M."/>
            <person name="Liu S."/>
            <person name="Zhang H."/>
            <person name="Li D."/>
            <person name="Huang Y."/>
            <person name="Wang X."/>
            <person name="Yang G."/>
            <person name="Jiang Z."/>
            <person name="Wang J."/>
            <person name="Qin N."/>
            <person name="Li L."/>
            <person name="Li J."/>
            <person name="Bolund L."/>
            <person name="Kristiansen K."/>
            <person name="Wong G.K."/>
            <person name="Olson M."/>
            <person name="Zhang X."/>
            <person name="Li S."/>
            <person name="Yang H."/>
            <person name="Wang J."/>
            <person name="Wang J."/>
        </authorList>
    </citation>
    <scope>NUCLEOTIDE SEQUENCE [LARGE SCALE GENOMIC DNA]</scope>
</reference>
<keyword evidence="6" id="KW-0677">Repeat</keyword>
<evidence type="ECO:0000256" key="12">
    <source>
        <dbReference type="ARBA" id="ARBA00068568"/>
    </source>
</evidence>
<name>A0A7N5P8E2_AILME</name>
<sequence length="694" mass="75215">MWHPTPTCHLMAQLSAISVRPLPGELVPRPPVPSGLPSVGPGLLPPGSLAQSCPARGPVPVWCGQGHCLSPGHLRQEAGRGQGRHSNWGRWFYREEVDSSTSNTGDAGPTLPPAPLSHPCLRPPAPPPPPQEGDPGPDTFHPRAPSLPRLRQEEAAPMGFQQLPLAALYLLGVLVTSCLGGPYWDDSGKLVKLTGSNSPCQGQLEVHFGHKWHTVSSWSWSRNQSRWEDPKQASKLCWRFSCGDALVLAHVPDFNSPHNSVTCYGHPGSFSNCSPSEPSQRSPLGLICLEPPKTKPPPTSPPPTTTPEPTAPPRLLLVAGPGGLRCAGVVEFYQGSLGGAISYKVQEQDGTQDLKNRICAALQCGSFLRHLPEAETTRTQDPGESKALPIRWKIQNASCASLDQCFGKVPPYEGGQALALVCSGFQPKVQSRLVGGGGLCEGSVEVRQGKRWEVLCDVPWAKNTARWEEVCQEQQCGKVNSYRVLDAAEKTARALSCPQEKLSQCHQLQEKKAHCKRVFVKCQDPNPAGLGAGTVASIILALVLLAVLLVVCGPHAYRKLVKKFRQKKQRQWIGPTGMNQNMSFHRNHTVTVRSQVESTSVSHVENEYSQPPRNSHVSAYAGKRQPTLPGRKAGESTGLMIAQRRDAPGERGLSLHFDSGHSRVWNGSSLNGPQLASPETMSHSARKKNTPRCH</sequence>
<dbReference type="Proteomes" id="UP000008912">
    <property type="component" value="Unassembled WGS sequence"/>
</dbReference>
<evidence type="ECO:0000256" key="11">
    <source>
        <dbReference type="ARBA" id="ARBA00023180"/>
    </source>
</evidence>
<feature type="domain" description="SRCR" evidence="16">
    <location>
        <begin position="431"/>
        <end position="523"/>
    </location>
</feature>
<evidence type="ECO:0000313" key="18">
    <source>
        <dbReference type="Proteomes" id="UP000008912"/>
    </source>
</evidence>